<feature type="region of interest" description="Disordered" evidence="1">
    <location>
        <begin position="91"/>
        <end position="126"/>
    </location>
</feature>
<dbReference type="Proteomes" id="UP000231501">
    <property type="component" value="Unassembled WGS sequence"/>
</dbReference>
<dbReference type="RefSeq" id="WP_099864435.1">
    <property type="nucleotide sequence ID" value="NZ_PEOG01000123.1"/>
</dbReference>
<protein>
    <submittedName>
        <fullName evidence="2">Uncharacterized protein</fullName>
    </submittedName>
</protein>
<organism evidence="2 3">
    <name type="scientific">Roseateles chitinivorans</name>
    <dbReference type="NCBI Taxonomy" id="2917965"/>
    <lineage>
        <taxon>Bacteria</taxon>
        <taxon>Pseudomonadati</taxon>
        <taxon>Pseudomonadota</taxon>
        <taxon>Betaproteobacteria</taxon>
        <taxon>Burkholderiales</taxon>
        <taxon>Sphaerotilaceae</taxon>
        <taxon>Roseateles</taxon>
    </lineage>
</organism>
<gene>
    <name evidence="2" type="ORF">CS062_24395</name>
</gene>
<evidence type="ECO:0000256" key="1">
    <source>
        <dbReference type="SAM" id="MobiDB-lite"/>
    </source>
</evidence>
<dbReference type="AlphaFoldDB" id="A0A2G9C2B2"/>
<proteinExistence type="predicted"/>
<dbReference type="EMBL" id="PEOG01000123">
    <property type="protein sequence ID" value="PIM50556.1"/>
    <property type="molecule type" value="Genomic_DNA"/>
</dbReference>
<evidence type="ECO:0000313" key="2">
    <source>
        <dbReference type="EMBL" id="PIM50556.1"/>
    </source>
</evidence>
<accession>A0A2G9C2B2</accession>
<feature type="region of interest" description="Disordered" evidence="1">
    <location>
        <begin position="169"/>
        <end position="205"/>
    </location>
</feature>
<comment type="caution">
    <text evidence="2">The sequence shown here is derived from an EMBL/GenBank/DDBJ whole genome shotgun (WGS) entry which is preliminary data.</text>
</comment>
<dbReference type="OrthoDB" id="9156364at2"/>
<reference evidence="2 3" key="1">
    <citation type="submission" date="2017-11" db="EMBL/GenBank/DDBJ databases">
        <title>Draft genome sequence of Mitsuaria sp. HWN-4.</title>
        <authorList>
            <person name="Gundlapally S.R."/>
        </authorList>
    </citation>
    <scope>NUCLEOTIDE SEQUENCE [LARGE SCALE GENOMIC DNA]</scope>
    <source>
        <strain evidence="2 3">HWN-4</strain>
    </source>
</reference>
<keyword evidence="3" id="KW-1185">Reference proteome</keyword>
<evidence type="ECO:0000313" key="3">
    <source>
        <dbReference type="Proteomes" id="UP000231501"/>
    </source>
</evidence>
<name>A0A2G9C2B2_9BURK</name>
<sequence>MATPQPRPDPRRIPDVPDRDLATETIDDLNLRIEMAELRVVRRDLEFRLHWDALQQRGKAVLVPSRWLLPALGTGASWLFWRLVRGKRRRHARHARGERGDASPRGFHAHGHESAGPAHESGGSRPELGTLQLLTLLWGLMPTRVRGRLGPEVTQLLLGVIAGFLQGRKQQREEARQAQGPAASEPDRDAARGGTAGPSPRDGSR</sequence>